<feature type="domain" description="MBG" evidence="3">
    <location>
        <begin position="1005"/>
        <end position="1083"/>
    </location>
</feature>
<dbReference type="EMBL" id="CP129683">
    <property type="protein sequence ID" value="XDS50285.1"/>
    <property type="molecule type" value="Genomic_DNA"/>
</dbReference>
<name>A0AB39UNB3_9BIFI</name>
<keyword evidence="1" id="KW-0175">Coiled coil</keyword>
<dbReference type="InterPro" id="IPR041286">
    <property type="entry name" value="MBG_2"/>
</dbReference>
<feature type="coiled-coil region" evidence="1">
    <location>
        <begin position="457"/>
        <end position="509"/>
    </location>
</feature>
<evidence type="ECO:0000259" key="3">
    <source>
        <dbReference type="Pfam" id="PF18676"/>
    </source>
</evidence>
<dbReference type="EMBL" id="CP129682">
    <property type="protein sequence ID" value="XDS49061.1"/>
    <property type="molecule type" value="Genomic_DNA"/>
</dbReference>
<sequence>MGKHVRFEGKRGSCNLVKYLAMLVSIVMLFSFVSTNASADSSVDEELETQLIAVCSDTVADGVEDEFCEGLVEAVLDSSGTFEDGEAATLVENLSSPINGYLDTVIAKVTAKQLTVDGIQADIRKEFAPILAKAVADAKQIAYDVTYDYGYTKHFVQEPVDSQGQTHTDAYWAAYDTEYTTALEEEQDEVSYDEAVEAQEEAQSALEEAEETLETYQALDDEDGLIDDVVAGEDSYTEGTFKDEALDDAMTALQSAYDDYASKDGASTEAKAALDAAETQLADAIQALTDQGHNEQWCTGEGSSDTLCTGDTGYNKSLEKKNAAEGVVADANSELTSSTEALNVAKATAVTAAQGASERAEETRDEAQTALNEATATAEGKGDAAKQAAIARAEAAGTTAETALRNQAVSDANSRKGSIGEAVTAGMNALLEAFVTKAAAAQQSVEDLIDTAAGEEADTAESALEEIQTDLESIKTELESIKDNVSGGIASAKKRYQALYKRLLDLNTKAQQIAPEGITTLASKLPTKVDDAIASLDALDGEIEAVLETIEDGFAGNLSEALWALALNNDEAASNNGCVSMQHVIAAALEGIETSENSNDDLSVEEKLTNASAAILNEFDARLKAGCKVILNDGVQVWANEIPVAESHTYDGEVVSDVVGDITLQVIEQGHVTTVDGEQYTLAYAAVKGTASNTSNCPAQETWVGSESELALKNAGIYNICIRATYDATAYYTQVKYTIKQKDISVRANAATSEYGEELPGFSYAVSGETLLIEGDSLTGSLTVGTATNVGAHAITQNKDDLIRDSSGNDNYKITFTSGTLTITPREIVVCAADTSKTFGDKDVFSYEVGRYLEDDDNDDCDAEGGLVGSDTLKGVTYDRDAGENANQDYTVRVLVDVESNPNYDVKVNVDGKLTINRRPLTIDVDKKAITYGDANPKLTYTFGDKTAPVDDKALTIALAVNTGDSTYAPVGTYDITATVTGKDVDNYTITKHENVLQVKQRAIAIKASDTGKVYGYSDPGSLQYAVSSKIGLVEGDKLNGISVIRDDGENAGTYALRFAEAESEISAANPNYALTFENGIFTIKPRPLTITPKSLSKTFGAKDPASFPYVISAGTVFGNDDPGIVVIREAGENVGTYKYLVDAAKTNKNYAISVSKSATFKIVNNAAMDEVVDIINDLPDTIKTPADAEKVLEATKALESLTDAERAQILAKIKEKLAALQKQAQQVNQSDSKGNTVESKPALPWYVRLVVEPENTADHTQRFARFIDGNTKLEAVFDIHLVDSRNGKEFELAKGQAVTVTIDDERLSRLSGGKVIHEIAADSFEEVESAFDAQSKTVSFKTSSFSYFAVFSTGQGDALGKTGSAALPVAIIAVALTLCGVGALLSRKFGILKR</sequence>
<feature type="transmembrane region" description="Helical" evidence="2">
    <location>
        <begin position="16"/>
        <end position="33"/>
    </location>
</feature>
<feature type="domain" description="MBG" evidence="3">
    <location>
        <begin position="1089"/>
        <end position="1157"/>
    </location>
</feature>
<feature type="transmembrane region" description="Helical" evidence="2">
    <location>
        <begin position="1366"/>
        <end position="1386"/>
    </location>
</feature>
<dbReference type="RefSeq" id="WP_369341258.1">
    <property type="nucleotide sequence ID" value="NZ_CP129675.1"/>
</dbReference>
<feature type="domain" description="MBG" evidence="3">
    <location>
        <begin position="921"/>
        <end position="997"/>
    </location>
</feature>
<evidence type="ECO:0000256" key="2">
    <source>
        <dbReference type="SAM" id="Phobius"/>
    </source>
</evidence>
<organism evidence="6">
    <name type="scientific">Bifidobacterium fermentum</name>
    <dbReference type="NCBI Taxonomy" id="3059035"/>
    <lineage>
        <taxon>Bacteria</taxon>
        <taxon>Bacillati</taxon>
        <taxon>Actinomycetota</taxon>
        <taxon>Actinomycetes</taxon>
        <taxon>Bifidobacteriales</taxon>
        <taxon>Bifidobacteriaceae</taxon>
        <taxon>Bifidobacterium</taxon>
    </lineage>
</organism>
<protein>
    <submittedName>
        <fullName evidence="6">MBG domain-containing protein</fullName>
    </submittedName>
</protein>
<dbReference type="EMBL" id="CP129675">
    <property type="protein sequence ID" value="XDS46158.1"/>
    <property type="molecule type" value="Genomic_DNA"/>
</dbReference>
<accession>A0AB39UNB3</accession>
<keyword evidence="2" id="KW-1133">Transmembrane helix</keyword>
<evidence type="ECO:0000313" key="6">
    <source>
        <dbReference type="EMBL" id="XDS50285.1"/>
    </source>
</evidence>
<evidence type="ECO:0000313" key="4">
    <source>
        <dbReference type="EMBL" id="XDS46158.1"/>
    </source>
</evidence>
<keyword evidence="2" id="KW-0812">Transmembrane</keyword>
<keyword evidence="2" id="KW-0472">Membrane</keyword>
<dbReference type="KEGG" id="bfk:QN062_07780"/>
<dbReference type="Pfam" id="PF18676">
    <property type="entry name" value="MBG_2"/>
    <property type="match status" value="4"/>
</dbReference>
<feature type="coiled-coil region" evidence="1">
    <location>
        <begin position="192"/>
        <end position="222"/>
    </location>
</feature>
<gene>
    <name evidence="6" type="ORF">QN062_07780</name>
    <name evidence="5" type="ORF">QN216_01975</name>
    <name evidence="4" type="ORF">QN217_08475</name>
</gene>
<feature type="domain" description="MBG" evidence="3">
    <location>
        <begin position="745"/>
        <end position="822"/>
    </location>
</feature>
<reference evidence="6" key="1">
    <citation type="submission" date="2023-07" db="EMBL/GenBank/DDBJ databases">
        <title>Bifidobacterium aquikefiriaerophilum sp. nov. and Bifidobacterium eccum sp. nov., isolated from water kefir.</title>
        <authorList>
            <person name="Breselge S."/>
            <person name="Bellassi P."/>
            <person name="Barcenilla C."/>
            <person name="Alvarez-Ordonez A."/>
            <person name="Morelli L."/>
            <person name="Cotter P.D."/>
        </authorList>
    </citation>
    <scope>NUCLEOTIDE SEQUENCE</scope>
    <source>
        <strain evidence="6">WK012_4_13</strain>
        <strain evidence="5">WK013_4_14</strain>
        <strain evidence="4">WK048_4_13</strain>
    </source>
</reference>
<proteinExistence type="predicted"/>
<evidence type="ECO:0000313" key="5">
    <source>
        <dbReference type="EMBL" id="XDS49061.1"/>
    </source>
</evidence>
<evidence type="ECO:0000256" key="1">
    <source>
        <dbReference type="SAM" id="Coils"/>
    </source>
</evidence>